<feature type="short sequence motif" description="VHIID" evidence="3">
    <location>
        <begin position="213"/>
        <end position="217"/>
    </location>
</feature>
<evidence type="ECO:0000313" key="4">
    <source>
        <dbReference type="EMBL" id="KAJ8431265.1"/>
    </source>
</evidence>
<accession>A0A9Q1Q7S8</accession>
<feature type="short sequence motif" description="LxCxE motif" evidence="3">
    <location>
        <begin position="112"/>
        <end position="116"/>
    </location>
</feature>
<feature type="region of interest" description="SAW" evidence="3">
    <location>
        <begin position="391"/>
        <end position="466"/>
    </location>
</feature>
<protein>
    <recommendedName>
        <fullName evidence="6">DELLA protein</fullName>
    </recommendedName>
</protein>
<comment type="similarity">
    <text evidence="3">Belongs to the GRAS family.</text>
</comment>
<evidence type="ECO:0000256" key="2">
    <source>
        <dbReference type="ARBA" id="ARBA00023163"/>
    </source>
</evidence>
<comment type="caution">
    <text evidence="4">The sequence shown here is derived from an EMBL/GenBank/DDBJ whole genome shotgun (WGS) entry which is preliminary data.</text>
</comment>
<dbReference type="PROSITE" id="PS50985">
    <property type="entry name" value="GRAS"/>
    <property type="match status" value="1"/>
</dbReference>
<reference evidence="4" key="1">
    <citation type="submission" date="2022-04" db="EMBL/GenBank/DDBJ databases">
        <title>Carnegiea gigantea Genome sequencing and assembly v2.</title>
        <authorList>
            <person name="Copetti D."/>
            <person name="Sanderson M.J."/>
            <person name="Burquez A."/>
            <person name="Wojciechowski M.F."/>
        </authorList>
    </citation>
    <scope>NUCLEOTIDE SEQUENCE</scope>
    <source>
        <strain evidence="4">SGP5-SGP5p</strain>
        <tissue evidence="4">Aerial part</tissue>
    </source>
</reference>
<sequence>MDRVPDGYRAMNSELLQQVSPDLPDPTTWFHALVPEPISQSPLGPGPSSQPTHFYPGSASGNHVVGIADTWTDQIVAGSLVPAVRLQQSQQVLTAVEAVEEDSGIRLVYALLTCAEAIQRGDFLLAVLLVNKMSNDLLPRVNPSCGIGKVAGYFIDALTRRLYPQGPVSGLIGSVLAYQVLYEHFYEACPFLKFAHFTANQAILEAFDGYDCVHIIDFGLIHGLQWPALIQALAVRHGGPPFVRLTGIGPPSEYGSCSLQAIGSTLAQFAQSMNLGFAFRAVAVSRLEDIKPWMVETSPNEVVAVNSIFQLHRLIGSGIDPVLNWVRSLNPKIVTLAEQEANHNQPEFLARFTEALHYYSTMFDSLEACQVQSDKDLAELYLERELSNIVCCEGSARVERHEPLAQWRARMARAGFKKVDMGKNAFKQVSMLLSLSSAEGYCVEESEGCLKLGWHDRPLIAASAWRAETQAESCSTVVLDGSSSTGFKKDTFSFAGQH</sequence>
<dbReference type="PANTHER" id="PTHR31636">
    <property type="entry name" value="OSJNBA0084A10.13 PROTEIN-RELATED"/>
    <property type="match status" value="1"/>
</dbReference>
<dbReference type="InterPro" id="IPR005202">
    <property type="entry name" value="TF_GRAS"/>
</dbReference>
<gene>
    <name evidence="4" type="ORF">Cgig2_011118</name>
</gene>
<evidence type="ECO:0000313" key="5">
    <source>
        <dbReference type="Proteomes" id="UP001153076"/>
    </source>
</evidence>
<dbReference type="AlphaFoldDB" id="A0A9Q1Q7S8"/>
<dbReference type="Pfam" id="PF03514">
    <property type="entry name" value="GRAS"/>
    <property type="match status" value="1"/>
</dbReference>
<proteinExistence type="inferred from homology"/>
<feature type="region of interest" description="Leucine repeat II (LRII)" evidence="3">
    <location>
        <begin position="261"/>
        <end position="293"/>
    </location>
</feature>
<dbReference type="EMBL" id="JAKOGI010000702">
    <property type="protein sequence ID" value="KAJ8431265.1"/>
    <property type="molecule type" value="Genomic_DNA"/>
</dbReference>
<evidence type="ECO:0008006" key="6">
    <source>
        <dbReference type="Google" id="ProtNLM"/>
    </source>
</evidence>
<keyword evidence="2" id="KW-0804">Transcription</keyword>
<evidence type="ECO:0000256" key="1">
    <source>
        <dbReference type="ARBA" id="ARBA00023015"/>
    </source>
</evidence>
<comment type="caution">
    <text evidence="3">Lacks conserved residue(s) required for the propagation of feature annotation.</text>
</comment>
<organism evidence="4 5">
    <name type="scientific">Carnegiea gigantea</name>
    <dbReference type="NCBI Taxonomy" id="171969"/>
    <lineage>
        <taxon>Eukaryota</taxon>
        <taxon>Viridiplantae</taxon>
        <taxon>Streptophyta</taxon>
        <taxon>Embryophyta</taxon>
        <taxon>Tracheophyta</taxon>
        <taxon>Spermatophyta</taxon>
        <taxon>Magnoliopsida</taxon>
        <taxon>eudicotyledons</taxon>
        <taxon>Gunneridae</taxon>
        <taxon>Pentapetalae</taxon>
        <taxon>Caryophyllales</taxon>
        <taxon>Cactineae</taxon>
        <taxon>Cactaceae</taxon>
        <taxon>Cactoideae</taxon>
        <taxon>Echinocereeae</taxon>
        <taxon>Carnegiea</taxon>
    </lineage>
</organism>
<feature type="region of interest" description="VHIID" evidence="3">
    <location>
        <begin position="182"/>
        <end position="247"/>
    </location>
</feature>
<name>A0A9Q1Q7S8_9CARY</name>
<keyword evidence="5" id="KW-1185">Reference proteome</keyword>
<evidence type="ECO:0000256" key="3">
    <source>
        <dbReference type="PROSITE-ProRule" id="PRU01191"/>
    </source>
</evidence>
<dbReference type="Proteomes" id="UP001153076">
    <property type="component" value="Unassembled WGS sequence"/>
</dbReference>
<dbReference type="OrthoDB" id="1869514at2759"/>
<keyword evidence="1" id="KW-0805">Transcription regulation</keyword>